<dbReference type="InterPro" id="IPR049492">
    <property type="entry name" value="BD-FAE-like_dom"/>
</dbReference>
<reference evidence="3 4" key="1">
    <citation type="submission" date="2022-06" db="EMBL/GenBank/DDBJ databases">
        <title>Fructobacillus taiwanensis sp. nov., isolated from the honeybee.</title>
        <authorList>
            <person name="Chen Y.-S."/>
            <person name="Wang L.-T."/>
            <person name="Lee Y.-S."/>
            <person name="Chang Y.-C."/>
            <person name="Wu H.-C."/>
            <person name="Liao C.-Y."/>
            <person name="Chen W.-H."/>
            <person name="Deng J.-N."/>
            <person name="Wang Y.-H."/>
        </authorList>
    </citation>
    <scope>NUCLEOTIDE SEQUENCE [LARGE SCALE GENOMIC DNA]</scope>
    <source>
        <strain evidence="3 4">W13</strain>
    </source>
</reference>
<dbReference type="PANTHER" id="PTHR48081">
    <property type="entry name" value="AB HYDROLASE SUPERFAMILY PROTEIN C4A8.06C"/>
    <property type="match status" value="1"/>
</dbReference>
<protein>
    <submittedName>
        <fullName evidence="3">Alpha/beta hydrolase</fullName>
    </submittedName>
</protein>
<evidence type="ECO:0000313" key="3">
    <source>
        <dbReference type="EMBL" id="MCO0832138.1"/>
    </source>
</evidence>
<evidence type="ECO:0000256" key="1">
    <source>
        <dbReference type="ARBA" id="ARBA00022801"/>
    </source>
</evidence>
<evidence type="ECO:0000259" key="2">
    <source>
        <dbReference type="Pfam" id="PF20434"/>
    </source>
</evidence>
<organism evidence="3 4">
    <name type="scientific">Fructobacillus apis</name>
    <dbReference type="NCBI Taxonomy" id="2935017"/>
    <lineage>
        <taxon>Bacteria</taxon>
        <taxon>Bacillati</taxon>
        <taxon>Bacillota</taxon>
        <taxon>Bacilli</taxon>
        <taxon>Lactobacillales</taxon>
        <taxon>Lactobacillaceae</taxon>
        <taxon>Fructobacillus</taxon>
    </lineage>
</organism>
<dbReference type="InterPro" id="IPR050300">
    <property type="entry name" value="GDXG_lipolytic_enzyme"/>
</dbReference>
<dbReference type="EMBL" id="JAMWYK010000002">
    <property type="protein sequence ID" value="MCO0832138.1"/>
    <property type="molecule type" value="Genomic_DNA"/>
</dbReference>
<evidence type="ECO:0000313" key="4">
    <source>
        <dbReference type="Proteomes" id="UP001523234"/>
    </source>
</evidence>
<dbReference type="GO" id="GO:0016787">
    <property type="term" value="F:hydrolase activity"/>
    <property type="evidence" value="ECO:0007669"/>
    <property type="project" value="UniProtKB-KW"/>
</dbReference>
<dbReference type="Gene3D" id="3.40.50.1820">
    <property type="entry name" value="alpha/beta hydrolase"/>
    <property type="match status" value="1"/>
</dbReference>
<dbReference type="SUPFAM" id="SSF53474">
    <property type="entry name" value="alpha/beta-Hydrolases"/>
    <property type="match status" value="1"/>
</dbReference>
<sequence>MLFKDLDITFDDVFVSEAVSKSIKNQTYGPEKWQMFDLYLPKGVERHALILDLQGGGLVRGSKSTNKLRPNMKLVEEGFAVASMNYALISDANYAFPKQVAEVRAVLIQLKERAEEFGLDVDRFYLSGESSGAQLALLTVASATAGVKLGYEKGLKDDLEEMPVIQKVIASYGPYEFDQFEKQFNKAGVEPKYAESGSPKSFEGLAVGGLKVSEAPIQIAQGNPANYFTEKMPELFAMAGTADQVVPFEQSVEMVQRYEKMTGKKAMTHWIEGGHHGIKDFDTEEIKKEKLGFLRN</sequence>
<gene>
    <name evidence="3" type="ORF">NFX39_03420</name>
</gene>
<keyword evidence="1 3" id="KW-0378">Hydrolase</keyword>
<dbReference type="PANTHER" id="PTHR48081:SF13">
    <property type="entry name" value="ALPHA_BETA HYDROLASE"/>
    <property type="match status" value="1"/>
</dbReference>
<comment type="caution">
    <text evidence="3">The sequence shown here is derived from an EMBL/GenBank/DDBJ whole genome shotgun (WGS) entry which is preliminary data.</text>
</comment>
<dbReference type="Proteomes" id="UP001523234">
    <property type="component" value="Unassembled WGS sequence"/>
</dbReference>
<dbReference type="RefSeq" id="WP_252442995.1">
    <property type="nucleotide sequence ID" value="NZ_JAMWYK010000002.1"/>
</dbReference>
<accession>A0ABT0ZQ87</accession>
<feature type="domain" description="BD-FAE-like" evidence="2">
    <location>
        <begin position="37"/>
        <end position="256"/>
    </location>
</feature>
<proteinExistence type="predicted"/>
<dbReference type="Pfam" id="PF20434">
    <property type="entry name" value="BD-FAE"/>
    <property type="match status" value="1"/>
</dbReference>
<name>A0ABT0ZQ87_9LACO</name>
<keyword evidence="4" id="KW-1185">Reference proteome</keyword>
<dbReference type="InterPro" id="IPR029058">
    <property type="entry name" value="AB_hydrolase_fold"/>
</dbReference>